<dbReference type="AlphaFoldDB" id="A0AA39C664"/>
<keyword evidence="8" id="KW-0325">Glycoprotein</keyword>
<dbReference type="GO" id="GO:0005886">
    <property type="term" value="C:plasma membrane"/>
    <property type="evidence" value="ECO:0007669"/>
    <property type="project" value="UniProtKB-SubCell"/>
</dbReference>
<evidence type="ECO:0000313" key="11">
    <source>
        <dbReference type="EMBL" id="KAK0158538.1"/>
    </source>
</evidence>
<dbReference type="PANTHER" id="PTHR42643:SF24">
    <property type="entry name" value="IONOTROPIC RECEPTOR 60A"/>
    <property type="match status" value="1"/>
</dbReference>
<evidence type="ECO:0000256" key="8">
    <source>
        <dbReference type="ARBA" id="ARBA00023180"/>
    </source>
</evidence>
<keyword evidence="3" id="KW-1003">Cell membrane</keyword>
<evidence type="ECO:0000256" key="6">
    <source>
        <dbReference type="ARBA" id="ARBA00023136"/>
    </source>
</evidence>
<protein>
    <recommendedName>
        <fullName evidence="10">Ionotropic glutamate receptor C-terminal domain-containing protein</fullName>
    </recommendedName>
</protein>
<feature type="transmembrane region" description="Helical" evidence="9">
    <location>
        <begin position="38"/>
        <end position="55"/>
    </location>
</feature>
<dbReference type="Gene3D" id="1.10.287.70">
    <property type="match status" value="1"/>
</dbReference>
<dbReference type="EMBL" id="JAQQBS010001424">
    <property type="protein sequence ID" value="KAK0158538.1"/>
    <property type="molecule type" value="Genomic_DNA"/>
</dbReference>
<keyword evidence="12" id="KW-1185">Reference proteome</keyword>
<feature type="transmembrane region" description="Helical" evidence="9">
    <location>
        <begin position="416"/>
        <end position="433"/>
    </location>
</feature>
<keyword evidence="6 9" id="KW-0472">Membrane</keyword>
<evidence type="ECO:0000256" key="1">
    <source>
        <dbReference type="ARBA" id="ARBA00004651"/>
    </source>
</evidence>
<reference evidence="11" key="1">
    <citation type="journal article" date="2023" name="bioRxiv">
        <title>Scaffold-level genome assemblies of two parasitoid biocontrol wasps reveal the parthenogenesis mechanism and an associated novel virus.</title>
        <authorList>
            <person name="Inwood S."/>
            <person name="Skelly J."/>
            <person name="Guhlin J."/>
            <person name="Harrop T."/>
            <person name="Goldson S."/>
            <person name="Dearden P."/>
        </authorList>
    </citation>
    <scope>NUCLEOTIDE SEQUENCE</scope>
    <source>
        <strain evidence="11">Irish</strain>
        <tissue evidence="11">Whole body</tissue>
    </source>
</reference>
<dbReference type="PANTHER" id="PTHR42643">
    <property type="entry name" value="IONOTROPIC RECEPTOR 20A-RELATED"/>
    <property type="match status" value="1"/>
</dbReference>
<feature type="transmembrane region" description="Helical" evidence="9">
    <location>
        <begin position="653"/>
        <end position="671"/>
    </location>
</feature>
<dbReference type="Gene3D" id="3.40.190.10">
    <property type="entry name" value="Periplasmic binding protein-like II"/>
    <property type="match status" value="1"/>
</dbReference>
<reference evidence="11" key="2">
    <citation type="submission" date="2023-03" db="EMBL/GenBank/DDBJ databases">
        <authorList>
            <person name="Inwood S.N."/>
            <person name="Skelly J.G."/>
            <person name="Guhlin J."/>
            <person name="Harrop T.W.R."/>
            <person name="Goldson S.G."/>
            <person name="Dearden P.K."/>
        </authorList>
    </citation>
    <scope>NUCLEOTIDE SEQUENCE</scope>
    <source>
        <strain evidence="11">Irish</strain>
        <tissue evidence="11">Whole body</tissue>
    </source>
</reference>
<dbReference type="InterPro" id="IPR001320">
    <property type="entry name" value="Iontro_rcpt_C"/>
</dbReference>
<evidence type="ECO:0000256" key="3">
    <source>
        <dbReference type="ARBA" id="ARBA00022475"/>
    </source>
</evidence>
<dbReference type="SUPFAM" id="SSF53850">
    <property type="entry name" value="Periplasmic binding protein-like II"/>
    <property type="match status" value="1"/>
</dbReference>
<feature type="transmembrane region" description="Helical" evidence="9">
    <location>
        <begin position="377"/>
        <end position="396"/>
    </location>
</feature>
<sequence>MMLAIQGSWVYKSMCNHFFLHSYILYLKHTFFCTSNKPTMKFYFIILVLVGIVWAKNNTERIKKIGEKVEDSIVQTNSLACLLHQIIDKYFSGCNVITIYDDTTSMKYPGLFHDLFKRLTTVTFVQKYLYTTNTQSSTKFNDNCHHYMIFLDNIYDLNKIITKETVNKVLIISKSTPWTVKEYLKSFSSRFYTNLLIITHSMNRRTELGSYLLYTHELYTDGSGTSLPIFLTSWIRDRMTQQSIDLFPRKLNKGFKGHRLLISTTHRPPFVVRKNIIGDHSSEWDGIDIRMIRLLSKSLNFTADFHNPKAIDSPVYAATTDVINGRASMAVGGIYRTTDNNFKLDTTFSHMEDCAAFISLSSSALPKYRAVMGPFKPTVWILICFTYFIAIIPLTINTNYTLWSLIIHPSRFLDMFWYVFSTFTNSFVVKDPLLDTGLAKNSTAILIGIYWVFTIIITSCYTGSIMAFITVPVFPQAFDTAQQLLDEGYEIGTLNHDGWEKWFNWTTMKDPVAVDLLKSLKYVETVKEGLKNATRAYFWPYAFLGSKIVLEYIVQEEFRPSRSTMRSSMHISEECFVNFGVTFLLPKNSIYTEVFNSMISRARESGLSDKIIRDVEWNIQRTANGQMLPVSSEYKKRHIVIEDKKLALDDTQGMFLVLGAGILIAGLVLAIECCVKVYEKKFTGFTIEAGTTVVSNATTPQMNHLQVLNPWEFEASSIADRRRYSRNSF</sequence>
<evidence type="ECO:0000259" key="10">
    <source>
        <dbReference type="Pfam" id="PF00060"/>
    </source>
</evidence>
<gene>
    <name evidence="11" type="ORF">PV328_009529</name>
</gene>
<evidence type="ECO:0000256" key="9">
    <source>
        <dbReference type="SAM" id="Phobius"/>
    </source>
</evidence>
<proteinExistence type="inferred from homology"/>
<comment type="similarity">
    <text evidence="2">Belongs to the glutamate-gated ion channel (TC 1.A.10.1) family.</text>
</comment>
<evidence type="ECO:0000256" key="7">
    <source>
        <dbReference type="ARBA" id="ARBA00023170"/>
    </source>
</evidence>
<name>A0AA39C664_9HYME</name>
<dbReference type="GO" id="GO:0050906">
    <property type="term" value="P:detection of stimulus involved in sensory perception"/>
    <property type="evidence" value="ECO:0007669"/>
    <property type="project" value="UniProtKB-ARBA"/>
</dbReference>
<evidence type="ECO:0000256" key="4">
    <source>
        <dbReference type="ARBA" id="ARBA00022692"/>
    </source>
</evidence>
<evidence type="ECO:0000313" key="12">
    <source>
        <dbReference type="Proteomes" id="UP001168990"/>
    </source>
</evidence>
<keyword evidence="7" id="KW-0675">Receptor</keyword>
<feature type="transmembrane region" description="Helical" evidence="9">
    <location>
        <begin position="445"/>
        <end position="469"/>
    </location>
</feature>
<dbReference type="Proteomes" id="UP001168990">
    <property type="component" value="Unassembled WGS sequence"/>
</dbReference>
<dbReference type="GO" id="GO:0015276">
    <property type="term" value="F:ligand-gated monoatomic ion channel activity"/>
    <property type="evidence" value="ECO:0007669"/>
    <property type="project" value="InterPro"/>
</dbReference>
<evidence type="ECO:0000256" key="5">
    <source>
        <dbReference type="ARBA" id="ARBA00022989"/>
    </source>
</evidence>
<keyword evidence="5 9" id="KW-1133">Transmembrane helix</keyword>
<dbReference type="Pfam" id="PF00060">
    <property type="entry name" value="Lig_chan"/>
    <property type="match status" value="1"/>
</dbReference>
<keyword evidence="4 9" id="KW-0812">Transmembrane</keyword>
<accession>A0AA39C664</accession>
<organism evidence="11 12">
    <name type="scientific">Microctonus aethiopoides</name>
    <dbReference type="NCBI Taxonomy" id="144406"/>
    <lineage>
        <taxon>Eukaryota</taxon>
        <taxon>Metazoa</taxon>
        <taxon>Ecdysozoa</taxon>
        <taxon>Arthropoda</taxon>
        <taxon>Hexapoda</taxon>
        <taxon>Insecta</taxon>
        <taxon>Pterygota</taxon>
        <taxon>Neoptera</taxon>
        <taxon>Endopterygota</taxon>
        <taxon>Hymenoptera</taxon>
        <taxon>Apocrita</taxon>
        <taxon>Ichneumonoidea</taxon>
        <taxon>Braconidae</taxon>
        <taxon>Euphorinae</taxon>
        <taxon>Microctonus</taxon>
    </lineage>
</organism>
<evidence type="ECO:0000256" key="2">
    <source>
        <dbReference type="ARBA" id="ARBA00008685"/>
    </source>
</evidence>
<comment type="subcellular location">
    <subcellularLocation>
        <location evidence="1">Cell membrane</location>
        <topology evidence="1">Multi-pass membrane protein</topology>
    </subcellularLocation>
</comment>
<feature type="domain" description="Ionotropic glutamate receptor C-terminal" evidence="10">
    <location>
        <begin position="378"/>
        <end position="662"/>
    </location>
</feature>
<dbReference type="InterPro" id="IPR052192">
    <property type="entry name" value="Insect_Ionotropic_Sensory_Rcpt"/>
</dbReference>
<comment type="caution">
    <text evidence="11">The sequence shown here is derived from an EMBL/GenBank/DDBJ whole genome shotgun (WGS) entry which is preliminary data.</text>
</comment>